<feature type="region of interest" description="Disordered" evidence="2">
    <location>
        <begin position="919"/>
        <end position="942"/>
    </location>
</feature>
<feature type="domain" description="C-type lectin" evidence="4">
    <location>
        <begin position="1147"/>
        <end position="1261"/>
    </location>
</feature>
<feature type="domain" description="C-type lectin" evidence="4">
    <location>
        <begin position="770"/>
        <end position="884"/>
    </location>
</feature>
<feature type="chain" id="PRO_5041228510" description="C-type lectin domain-containing protein" evidence="3">
    <location>
        <begin position="17"/>
        <end position="1463"/>
    </location>
</feature>
<dbReference type="InterPro" id="IPR050111">
    <property type="entry name" value="C-type_lectin/snaclec_domain"/>
</dbReference>
<evidence type="ECO:0000313" key="6">
    <source>
        <dbReference type="Proteomes" id="UP001175271"/>
    </source>
</evidence>
<feature type="domain" description="C-type lectin" evidence="4">
    <location>
        <begin position="957"/>
        <end position="1075"/>
    </location>
</feature>
<sequence>MRVLVLLGLLVPAFFAESSCPPGAIPSVNGDKCFHLVTYSASFKTAQELCANFGGHLASVHNKWDEYVLINIASSGYVRLWLGGHDANNNGTWTWTDGSPFGYSHWGHGEPSNESGKNCLLFDGISLAKSWNYRTPIYDSVHVYDILLYFHDCAGDYYNEHDALYHHYYRNPHVYNILLYYHDCGNYYNQNDALYYRNPNYYNQNDALYYRNPYDYTSTNHRLLSSRCSVLWTDYCKSLNGHLASIHNSAVEAIAVGYQEGWNPLWIGGRIGQEGRLVWSDGSRVDYQRWLRGASQKPTNGTCVTVTVDLFSGEQGWFNYNCNDKCTALCEVPLGSWGKTTIETTVPAETSTFPSQSTTVAQTSTASPSTASETTKSTSTIFPSTPIETTATTAPPCPSGFKCSGKYAYVHSGFPKTWNEAENYCQSLHGHLASIHNDQVEEIAVNYQYGSEPLWIGGQIGQGGDFSWSDGSSVHYVKWILGEPVTPERGTCITVTVDVNSGQKGWGNYACDATFPLLCEVPLEDAVNMTVPPTPPATTTPITTIQTTSLPSTAFPCPSGSKCYGNYAYSHFTIRSTWTAAETYCQTLNGHLASIPNGDVEKIVFSFQRNKETLWIGGRIDQDGSLSWSDGSSVRYIDWLSGAPQIPKRGTCLSIASINSTSGWINFDCSDEFTAVCEIPLNASSTTVSQSTSAPNSSSMAPSTTVSKSTEASAPTTTSKAPTSASTAQPSTTVATTTTSSPKTTTPSSSVPPTATQPTSSHCPTGTKCYGNYTYIKYPVKSSWKSAEAYCKALHGHLASIHNDELEKIAFSFQQDDEALWVGGTIGVDASLTWSDQSPFDYSKWLPKALDGLLDGTCVAVTTMDGQKGWFNFICVDRFAAICEVPLHKWRPTSAAPSSTSSSQSTTVSASTQVATTTASSTTSTTVGQSSTTTVSTTSTQGSAITDLPCPSGFKCYGDFAYSYIEYSLTWKQAEASCQALSGHLASIHNRDVEKIAFSFQEGLVGVWIGGKVANNGSVYWSDGSPMDYQNWLPGALHGTYEDTCVVINIIYGVDTSEKGWNNLYCGDGLPAICEIPLSTFTTTSVLPSTTTASSTTTSTTTTSVSTATSTSSPSTTTISPTSSEAELSTSTTLPPSGPCPSDSICFGNYAYTYSNQMASWNDAESYCQSRGGHLASVHNMHVEKIVQSFDQGTVWIGGKIGGSGVVSWSDGSPANYEHWFPGSQEFFMTGTCVTVVHDSTNDHCGWYNYDCTLKFPAVSQQCHIFLHVKKLYHLVRPKSYNVIVLRFKVDCSATRKLHLATMRTLLLVAAFTCLSLADPCPPGAFQSLHGSKCFHVIRMSYDFESAEQLCANFGGHLASVHNRWDNAALMTSYEIGQYWLGGQDRHNNDTWAWTDGTAFNYNNWASDGTTHQSANNCLLCDSMTRLWEATDCAKQASFICETAADVLPTGSPCHQMSPEEML</sequence>
<keyword evidence="3" id="KW-0732">Signal</keyword>
<feature type="compositionally biased region" description="Low complexity" evidence="2">
    <location>
        <begin position="707"/>
        <end position="761"/>
    </location>
</feature>
<feature type="compositionally biased region" description="Polar residues" evidence="2">
    <location>
        <begin position="694"/>
        <end position="706"/>
    </location>
</feature>
<feature type="region of interest" description="Disordered" evidence="2">
    <location>
        <begin position="349"/>
        <end position="393"/>
    </location>
</feature>
<name>A0AA39HJV4_9BILA</name>
<dbReference type="InterPro" id="IPR001304">
    <property type="entry name" value="C-type_lectin-like"/>
</dbReference>
<dbReference type="PROSITE" id="PS00615">
    <property type="entry name" value="C_TYPE_LECTIN_1"/>
    <property type="match status" value="3"/>
</dbReference>
<feature type="domain" description="C-type lectin" evidence="4">
    <location>
        <begin position="235"/>
        <end position="331"/>
    </location>
</feature>
<dbReference type="EMBL" id="JAUCMV010000004">
    <property type="protein sequence ID" value="KAK0406541.1"/>
    <property type="molecule type" value="Genomic_DNA"/>
</dbReference>
<reference evidence="5" key="1">
    <citation type="submission" date="2023-06" db="EMBL/GenBank/DDBJ databases">
        <title>Genomic analysis of the entomopathogenic nematode Steinernema hermaphroditum.</title>
        <authorList>
            <person name="Schwarz E.M."/>
            <person name="Heppert J.K."/>
            <person name="Baniya A."/>
            <person name="Schwartz H.T."/>
            <person name="Tan C.-H."/>
            <person name="Antoshechkin I."/>
            <person name="Sternberg P.W."/>
            <person name="Goodrich-Blair H."/>
            <person name="Dillman A.R."/>
        </authorList>
    </citation>
    <scope>NUCLEOTIDE SEQUENCE</scope>
    <source>
        <strain evidence="5">PS9179</strain>
        <tissue evidence="5">Whole animal</tissue>
    </source>
</reference>
<protein>
    <recommendedName>
        <fullName evidence="4">C-type lectin domain-containing protein</fullName>
    </recommendedName>
</protein>
<dbReference type="Pfam" id="PF00059">
    <property type="entry name" value="Lectin_C"/>
    <property type="match status" value="8"/>
</dbReference>
<comment type="caution">
    <text evidence="5">The sequence shown here is derived from an EMBL/GenBank/DDBJ whole genome shotgun (WGS) entry which is preliminary data.</text>
</comment>
<keyword evidence="1" id="KW-1015">Disulfide bond</keyword>
<dbReference type="PANTHER" id="PTHR22803">
    <property type="entry name" value="MANNOSE, PHOSPHOLIPASE, LECTIN RECEPTOR RELATED"/>
    <property type="match status" value="1"/>
</dbReference>
<keyword evidence="6" id="KW-1185">Reference proteome</keyword>
<feature type="compositionally biased region" description="Low complexity" evidence="2">
    <location>
        <begin position="355"/>
        <end position="393"/>
    </location>
</feature>
<gene>
    <name evidence="5" type="ORF">QR680_018634</name>
</gene>
<dbReference type="PROSITE" id="PS50041">
    <property type="entry name" value="C_TYPE_LECTIN_2"/>
    <property type="match status" value="8"/>
</dbReference>
<dbReference type="Gene3D" id="3.10.100.10">
    <property type="entry name" value="Mannose-Binding Protein A, subunit A"/>
    <property type="match status" value="8"/>
</dbReference>
<proteinExistence type="predicted"/>
<evidence type="ECO:0000256" key="3">
    <source>
        <dbReference type="SAM" id="SignalP"/>
    </source>
</evidence>
<dbReference type="SUPFAM" id="SSF56436">
    <property type="entry name" value="C-type lectin-like"/>
    <property type="match status" value="8"/>
</dbReference>
<feature type="signal peptide" evidence="3">
    <location>
        <begin position="1"/>
        <end position="16"/>
    </location>
</feature>
<feature type="domain" description="C-type lectin" evidence="4">
    <location>
        <begin position="404"/>
        <end position="520"/>
    </location>
</feature>
<feature type="region of interest" description="Disordered" evidence="2">
    <location>
        <begin position="687"/>
        <end position="762"/>
    </location>
</feature>
<dbReference type="Proteomes" id="UP001175271">
    <property type="component" value="Unassembled WGS sequence"/>
</dbReference>
<evidence type="ECO:0000313" key="5">
    <source>
        <dbReference type="EMBL" id="KAK0406541.1"/>
    </source>
</evidence>
<evidence type="ECO:0000256" key="2">
    <source>
        <dbReference type="SAM" id="MobiDB-lite"/>
    </source>
</evidence>
<organism evidence="5 6">
    <name type="scientific">Steinernema hermaphroditum</name>
    <dbReference type="NCBI Taxonomy" id="289476"/>
    <lineage>
        <taxon>Eukaryota</taxon>
        <taxon>Metazoa</taxon>
        <taxon>Ecdysozoa</taxon>
        <taxon>Nematoda</taxon>
        <taxon>Chromadorea</taxon>
        <taxon>Rhabditida</taxon>
        <taxon>Tylenchina</taxon>
        <taxon>Panagrolaimomorpha</taxon>
        <taxon>Strongyloidoidea</taxon>
        <taxon>Steinernematidae</taxon>
        <taxon>Steinernema</taxon>
    </lineage>
</organism>
<feature type="domain" description="C-type lectin" evidence="4">
    <location>
        <begin position="29"/>
        <end position="132"/>
    </location>
</feature>
<dbReference type="SMART" id="SM00034">
    <property type="entry name" value="CLECT"/>
    <property type="match status" value="8"/>
</dbReference>
<dbReference type="InterPro" id="IPR016186">
    <property type="entry name" value="C-type_lectin-like/link_sf"/>
</dbReference>
<dbReference type="CDD" id="cd00037">
    <property type="entry name" value="CLECT"/>
    <property type="match status" value="8"/>
</dbReference>
<feature type="domain" description="C-type lectin" evidence="4">
    <location>
        <begin position="564"/>
        <end position="678"/>
    </location>
</feature>
<accession>A0AA39HJV4</accession>
<dbReference type="InterPro" id="IPR018378">
    <property type="entry name" value="C-type_lectin_CS"/>
</dbReference>
<feature type="compositionally biased region" description="Low complexity" evidence="2">
    <location>
        <begin position="1088"/>
        <end position="1135"/>
    </location>
</feature>
<feature type="domain" description="C-type lectin" evidence="4">
    <location>
        <begin position="1330"/>
        <end position="1442"/>
    </location>
</feature>
<evidence type="ECO:0000259" key="4">
    <source>
        <dbReference type="PROSITE" id="PS50041"/>
    </source>
</evidence>
<dbReference type="InterPro" id="IPR016187">
    <property type="entry name" value="CTDL_fold"/>
</dbReference>
<feature type="region of interest" description="Disordered" evidence="2">
    <location>
        <begin position="1088"/>
        <end position="1138"/>
    </location>
</feature>
<evidence type="ECO:0000256" key="1">
    <source>
        <dbReference type="ARBA" id="ARBA00023157"/>
    </source>
</evidence>